<dbReference type="Proteomes" id="UP000652761">
    <property type="component" value="Unassembled WGS sequence"/>
</dbReference>
<protein>
    <submittedName>
        <fullName evidence="1">Uncharacterized protein</fullName>
    </submittedName>
</protein>
<evidence type="ECO:0000313" key="1">
    <source>
        <dbReference type="EMBL" id="MQL83755.1"/>
    </source>
</evidence>
<name>A0A843UJU4_COLES</name>
<evidence type="ECO:0000313" key="2">
    <source>
        <dbReference type="Proteomes" id="UP000652761"/>
    </source>
</evidence>
<proteinExistence type="predicted"/>
<sequence length="89" mass="9787">MVGPRPEVYVEASLLHVGHYERGDCCSSCCHTLGDLYSLGLLLLFEALLLQLAARHLVLWLLPSIWSWVTGLAAGTANLSRVVFCFALK</sequence>
<gene>
    <name evidence="1" type="ORF">Taro_016245</name>
</gene>
<reference evidence="1" key="1">
    <citation type="submission" date="2017-07" db="EMBL/GenBank/DDBJ databases">
        <title>Taro Niue Genome Assembly and Annotation.</title>
        <authorList>
            <person name="Atibalentja N."/>
            <person name="Keating K."/>
            <person name="Fields C.J."/>
        </authorList>
    </citation>
    <scope>NUCLEOTIDE SEQUENCE</scope>
    <source>
        <strain evidence="1">Niue_2</strain>
        <tissue evidence="1">Leaf</tissue>
    </source>
</reference>
<comment type="caution">
    <text evidence="1">The sequence shown here is derived from an EMBL/GenBank/DDBJ whole genome shotgun (WGS) entry which is preliminary data.</text>
</comment>
<organism evidence="1 2">
    <name type="scientific">Colocasia esculenta</name>
    <name type="common">Wild taro</name>
    <name type="synonym">Arum esculentum</name>
    <dbReference type="NCBI Taxonomy" id="4460"/>
    <lineage>
        <taxon>Eukaryota</taxon>
        <taxon>Viridiplantae</taxon>
        <taxon>Streptophyta</taxon>
        <taxon>Embryophyta</taxon>
        <taxon>Tracheophyta</taxon>
        <taxon>Spermatophyta</taxon>
        <taxon>Magnoliopsida</taxon>
        <taxon>Liliopsida</taxon>
        <taxon>Araceae</taxon>
        <taxon>Aroideae</taxon>
        <taxon>Colocasieae</taxon>
        <taxon>Colocasia</taxon>
    </lineage>
</organism>
<keyword evidence="2" id="KW-1185">Reference proteome</keyword>
<dbReference type="EMBL" id="NMUH01000716">
    <property type="protein sequence ID" value="MQL83755.1"/>
    <property type="molecule type" value="Genomic_DNA"/>
</dbReference>
<accession>A0A843UJU4</accession>
<dbReference type="AlphaFoldDB" id="A0A843UJU4"/>